<reference evidence="4 5" key="1">
    <citation type="journal article" date="2016" name="Nat. Commun.">
        <title>Thousands of microbial genomes shed light on interconnected biogeochemical processes in an aquifer system.</title>
        <authorList>
            <person name="Anantharaman K."/>
            <person name="Brown C.T."/>
            <person name="Hug L.A."/>
            <person name="Sharon I."/>
            <person name="Castelle C.J."/>
            <person name="Probst A.J."/>
            <person name="Thomas B.C."/>
            <person name="Singh A."/>
            <person name="Wilkins M.J."/>
            <person name="Karaoz U."/>
            <person name="Brodie E.L."/>
            <person name="Williams K.H."/>
            <person name="Hubbard S.S."/>
            <person name="Banfield J.F."/>
        </authorList>
    </citation>
    <scope>NUCLEOTIDE SEQUENCE [LARGE SCALE GENOMIC DNA]</scope>
</reference>
<comment type="caution">
    <text evidence="4">The sequence shown here is derived from an EMBL/GenBank/DDBJ whole genome shotgun (WGS) entry which is preliminary data.</text>
</comment>
<evidence type="ECO:0000313" key="5">
    <source>
        <dbReference type="Proteomes" id="UP000176445"/>
    </source>
</evidence>
<dbReference type="SUPFAM" id="SSF54995">
    <property type="entry name" value="Ribosomal protein S6"/>
    <property type="match status" value="1"/>
</dbReference>
<evidence type="ECO:0000256" key="3">
    <source>
        <dbReference type="ARBA" id="ARBA00035520"/>
    </source>
</evidence>
<dbReference type="Proteomes" id="UP000176445">
    <property type="component" value="Unassembled WGS sequence"/>
</dbReference>
<sequence length="164" mass="17913">MTKKVAAVEESTDIDSGESKVYELGFHLDPELPSEEVKKAYQAIRALIAEHGEVVAEGEPEKIALAYTISRQGHADAPVRRDFDSAYFCWIAYEAPVEAHEEIVKAAGMQMRIIRFIDLSTDKEAARATLQRAALAAKTSEREPEIADAASGDALDAALEHVTV</sequence>
<proteinExistence type="inferred from homology"/>
<gene>
    <name evidence="4" type="ORF">A2704_02655</name>
</gene>
<dbReference type="InterPro" id="IPR000529">
    <property type="entry name" value="Ribosomal_bS6"/>
</dbReference>
<dbReference type="GO" id="GO:0006412">
    <property type="term" value="P:translation"/>
    <property type="evidence" value="ECO:0007669"/>
    <property type="project" value="InterPro"/>
</dbReference>
<dbReference type="EMBL" id="MFKW01000041">
    <property type="protein sequence ID" value="OGG50971.1"/>
    <property type="molecule type" value="Genomic_DNA"/>
</dbReference>
<dbReference type="GO" id="GO:0019843">
    <property type="term" value="F:rRNA binding"/>
    <property type="evidence" value="ECO:0007669"/>
    <property type="project" value="InterPro"/>
</dbReference>
<evidence type="ECO:0000313" key="4">
    <source>
        <dbReference type="EMBL" id="OGG50971.1"/>
    </source>
</evidence>
<dbReference type="InterPro" id="IPR035980">
    <property type="entry name" value="Ribosomal_bS6_sf"/>
</dbReference>
<dbReference type="GO" id="GO:0005840">
    <property type="term" value="C:ribosome"/>
    <property type="evidence" value="ECO:0007669"/>
    <property type="project" value="InterPro"/>
</dbReference>
<name>A0A1F6CPN3_9BACT</name>
<dbReference type="InterPro" id="IPR014717">
    <property type="entry name" value="Transl_elong_EF1B/ribsomal_bS6"/>
</dbReference>
<dbReference type="GO" id="GO:0003735">
    <property type="term" value="F:structural constituent of ribosome"/>
    <property type="evidence" value="ECO:0007669"/>
    <property type="project" value="InterPro"/>
</dbReference>
<dbReference type="Gene3D" id="3.30.70.60">
    <property type="match status" value="1"/>
</dbReference>
<protein>
    <recommendedName>
        <fullName evidence="2">Small ribosomal subunit protein bS6</fullName>
    </recommendedName>
    <alternativeName>
        <fullName evidence="3">30S ribosomal protein S6</fullName>
    </alternativeName>
</protein>
<dbReference type="AlphaFoldDB" id="A0A1F6CPN3"/>
<evidence type="ECO:0000256" key="1">
    <source>
        <dbReference type="ARBA" id="ARBA00009512"/>
    </source>
</evidence>
<comment type="similarity">
    <text evidence="1">Belongs to the bacterial ribosomal protein bS6 family.</text>
</comment>
<evidence type="ECO:0000256" key="2">
    <source>
        <dbReference type="ARBA" id="ARBA00035294"/>
    </source>
</evidence>
<organism evidence="4 5">
    <name type="scientific">Candidatus Kaiserbacteria bacterium RIFCSPHIGHO2_01_FULL_54_36b</name>
    <dbReference type="NCBI Taxonomy" id="1798483"/>
    <lineage>
        <taxon>Bacteria</taxon>
        <taxon>Candidatus Kaiseribacteriota</taxon>
    </lineage>
</organism>
<accession>A0A1F6CPN3</accession>
<dbReference type="Pfam" id="PF01250">
    <property type="entry name" value="Ribosomal_S6"/>
    <property type="match status" value="1"/>
</dbReference>